<evidence type="ECO:0000313" key="1">
    <source>
        <dbReference type="EMBL" id="KAJ2973262.1"/>
    </source>
</evidence>
<dbReference type="Proteomes" id="UP001143910">
    <property type="component" value="Unassembled WGS sequence"/>
</dbReference>
<reference evidence="1" key="1">
    <citation type="submission" date="2022-08" db="EMBL/GenBank/DDBJ databases">
        <title>Genome Sequence of Lecanicillium fungicola.</title>
        <authorList>
            <person name="Buettner E."/>
        </authorList>
    </citation>
    <scope>NUCLEOTIDE SEQUENCE</scope>
    <source>
        <strain evidence="1">Babe33</strain>
    </source>
</reference>
<comment type="caution">
    <text evidence="1">The sequence shown here is derived from an EMBL/GenBank/DDBJ whole genome shotgun (WGS) entry which is preliminary data.</text>
</comment>
<evidence type="ECO:0000313" key="2">
    <source>
        <dbReference type="Proteomes" id="UP001143910"/>
    </source>
</evidence>
<keyword evidence="2" id="KW-1185">Reference proteome</keyword>
<name>A0ACC1N2Y0_9HYPO</name>
<dbReference type="EMBL" id="JANJQO010001001">
    <property type="protein sequence ID" value="KAJ2973262.1"/>
    <property type="molecule type" value="Genomic_DNA"/>
</dbReference>
<gene>
    <name evidence="1" type="ORF">NQ176_g6708</name>
</gene>
<proteinExistence type="predicted"/>
<protein>
    <submittedName>
        <fullName evidence="1">Uncharacterized protein</fullName>
    </submittedName>
</protein>
<sequence length="318" mass="35637">MFPNMTSFTYGADAPPMWSSEAEATPSEIIDAMLPLKDKLATLTLDFHFSPAAENCDWDRDEMSLSKLSQMTALRHLSITASDVVWDDHSDGSETESEEEFADEAQGSHVQVMKDKQVKESPHAVFLQSIMPPNLETLHLSSIPRGFSMMPFADIAAISYPNLKTIYMGDFLDDLADDLDVVKANPPIGCDVTVAGDDLFHWKASITGPENSAYAGGLFHLDIRFPTEYPFRQPKINFATKIYHLNISENGIICLEFLMDKWQPTMQVANVLYNIRQQLSSVEEDNAVNIEAASVFKVDKEKYYQTAREWTNLFAAGT</sequence>
<accession>A0ACC1N2Y0</accession>
<organism evidence="1 2">
    <name type="scientific">Zarea fungicola</name>
    <dbReference type="NCBI Taxonomy" id="93591"/>
    <lineage>
        <taxon>Eukaryota</taxon>
        <taxon>Fungi</taxon>
        <taxon>Dikarya</taxon>
        <taxon>Ascomycota</taxon>
        <taxon>Pezizomycotina</taxon>
        <taxon>Sordariomycetes</taxon>
        <taxon>Hypocreomycetidae</taxon>
        <taxon>Hypocreales</taxon>
        <taxon>Cordycipitaceae</taxon>
        <taxon>Zarea</taxon>
    </lineage>
</organism>